<evidence type="ECO:0000259" key="1">
    <source>
        <dbReference type="PROSITE" id="PS51379"/>
    </source>
</evidence>
<dbReference type="PANTHER" id="PTHR43193:SF2">
    <property type="entry name" value="POLYFERREDOXIN PROTEIN FWDF"/>
    <property type="match status" value="1"/>
</dbReference>
<dbReference type="GeneID" id="9744967"/>
<dbReference type="EMBL" id="CP002117">
    <property type="protein sequence ID" value="ADN37218.1"/>
    <property type="molecule type" value="Genomic_DNA"/>
</dbReference>
<feature type="domain" description="4Fe-4S ferredoxin-type" evidence="1">
    <location>
        <begin position="203"/>
        <end position="232"/>
    </location>
</feature>
<feature type="domain" description="4Fe-4S ferredoxin-type" evidence="1">
    <location>
        <begin position="165"/>
        <end position="192"/>
    </location>
</feature>
<dbReference type="KEGG" id="mpi:Mpet_2474"/>
<evidence type="ECO:0000313" key="3">
    <source>
        <dbReference type="Proteomes" id="UP000006565"/>
    </source>
</evidence>
<dbReference type="InterPro" id="IPR017896">
    <property type="entry name" value="4Fe4S_Fe-S-bd"/>
</dbReference>
<dbReference type="PROSITE" id="PS51379">
    <property type="entry name" value="4FE4S_FER_2"/>
    <property type="match status" value="8"/>
</dbReference>
<evidence type="ECO:0000313" key="2">
    <source>
        <dbReference type="EMBL" id="ADN37218.1"/>
    </source>
</evidence>
<accession>E1REH5</accession>
<dbReference type="Gene3D" id="3.30.70.20">
    <property type="match status" value="5"/>
</dbReference>
<name>E1REH5_METP4</name>
<keyword evidence="3" id="KW-1185">Reference proteome</keyword>
<dbReference type="AlphaFoldDB" id="E1REH5"/>
<dbReference type="SUPFAM" id="SSF54862">
    <property type="entry name" value="4Fe-4S ferredoxins"/>
    <property type="match status" value="2"/>
</dbReference>
<dbReference type="PROSITE" id="PS00198">
    <property type="entry name" value="4FE4S_FER_1"/>
    <property type="match status" value="5"/>
</dbReference>
<dbReference type="GO" id="GO:0016491">
    <property type="term" value="F:oxidoreductase activity"/>
    <property type="evidence" value="ECO:0007669"/>
    <property type="project" value="UniProtKB-ARBA"/>
</dbReference>
<gene>
    <name evidence="2" type="ordered locus">Mpet_2474</name>
</gene>
<feature type="domain" description="4Fe-4S ferredoxin-type" evidence="1">
    <location>
        <begin position="28"/>
        <end position="57"/>
    </location>
</feature>
<dbReference type="PIRSF" id="PIRSF005658">
    <property type="entry name" value="FwdF"/>
    <property type="match status" value="1"/>
</dbReference>
<feature type="domain" description="4Fe-4S ferredoxin-type" evidence="1">
    <location>
        <begin position="241"/>
        <end position="270"/>
    </location>
</feature>
<dbReference type="HOGENOM" id="CLU_050974_0_0_2"/>
<dbReference type="Pfam" id="PF12838">
    <property type="entry name" value="Fer4_7"/>
    <property type="match status" value="3"/>
</dbReference>
<dbReference type="STRING" id="679926.Mpet_2474"/>
<dbReference type="RefSeq" id="WP_013330395.1">
    <property type="nucleotide sequence ID" value="NC_014507.1"/>
</dbReference>
<dbReference type="InterPro" id="IPR052977">
    <property type="entry name" value="Polyferredoxin-like_ET"/>
</dbReference>
<feature type="domain" description="4Fe-4S ferredoxin-type" evidence="1">
    <location>
        <begin position="116"/>
        <end position="145"/>
    </location>
</feature>
<dbReference type="InterPro" id="IPR043256">
    <property type="entry name" value="MvhB-like"/>
</dbReference>
<sequence length="386" mass="42187">MNTLFPKYSRKQDGCYSIYEQKLLKQVNNLIQDNEKCTGCGICVESCPEDAISLGPVGAFRRGAIDYGSPIQVDETKCSYCGVCVVMCPFNAMNLQVDGEDSLPIVEREGFPTYEKVMEIDAEKCVECTTCEDVCPRDAIIRDVPPFEGTDWLGLKKGEAIDAEITFDCDTEKCTVCGLCGDVCAAIDVVKKPFSAETGSVEGEVKWTEELCDGCGVCADICPSDAIEVKKAGEIKKKKIGKVEIDKDECCTCRWCATNCPTEAITVEKFFEGDIEFHAEKCPGGCSTCVDVCPANAIYLPTPKPPAEMHGQIEPNIAVNKDLCILCGACVNACPGEDIIVLKRTGIRMKGKETDLFKTIKDKLLRPRTSKVREGDFGKVELKTAE</sequence>
<dbReference type="OrthoDB" id="23833at2157"/>
<proteinExistence type="predicted"/>
<dbReference type="Proteomes" id="UP000006565">
    <property type="component" value="Chromosome"/>
</dbReference>
<feature type="domain" description="4Fe-4S ferredoxin-type" evidence="1">
    <location>
        <begin position="69"/>
        <end position="98"/>
    </location>
</feature>
<protein>
    <submittedName>
        <fullName evidence="2">4Fe-4S ferredoxin iron-sulfur binding domain protein</fullName>
    </submittedName>
</protein>
<organism evidence="2 3">
    <name type="scientific">Methanolacinia petrolearia (strain DSM 11571 / OCM 486 / SEBR 4847)</name>
    <name type="common">Methanoplanus petrolearius</name>
    <dbReference type="NCBI Taxonomy" id="679926"/>
    <lineage>
        <taxon>Archaea</taxon>
        <taxon>Methanobacteriati</taxon>
        <taxon>Methanobacteriota</taxon>
        <taxon>Stenosarchaea group</taxon>
        <taxon>Methanomicrobia</taxon>
        <taxon>Methanomicrobiales</taxon>
        <taxon>Methanomicrobiaceae</taxon>
        <taxon>Methanolacinia</taxon>
    </lineage>
</organism>
<dbReference type="Pfam" id="PF00037">
    <property type="entry name" value="Fer4"/>
    <property type="match status" value="1"/>
</dbReference>
<dbReference type="eggNOG" id="arCOG02180">
    <property type="taxonomic scope" value="Archaea"/>
</dbReference>
<dbReference type="Gene3D" id="3.30.70.3270">
    <property type="match status" value="1"/>
</dbReference>
<dbReference type="InterPro" id="IPR017900">
    <property type="entry name" value="4Fe4S_Fe_S_CS"/>
</dbReference>
<reference evidence="2 3" key="1">
    <citation type="journal article" date="2010" name="Stand. Genomic Sci.">
        <title>Complete genome sequence of Methanoplanus petrolearius type strain (SEBR 4847).</title>
        <authorList>
            <person name="Brambilla E."/>
            <person name="Djao O.D."/>
            <person name="Daligault H."/>
            <person name="Lapidus A."/>
            <person name="Lucas S."/>
            <person name="Hammon N."/>
            <person name="Nolan M."/>
            <person name="Tice H."/>
            <person name="Cheng J.F."/>
            <person name="Han C."/>
            <person name="Tapia R."/>
            <person name="Goodwin L."/>
            <person name="Pitluck S."/>
            <person name="Liolios K."/>
            <person name="Ivanova N."/>
            <person name="Mavromatis K."/>
            <person name="Mikhailova N."/>
            <person name="Pati A."/>
            <person name="Chen A."/>
            <person name="Palaniappan K."/>
            <person name="Land M."/>
            <person name="Hauser L."/>
            <person name="Chang Y.J."/>
            <person name="Jeffries C.D."/>
            <person name="Rohde M."/>
            <person name="Spring S."/>
            <person name="Sikorski J."/>
            <person name="Goker M."/>
            <person name="Woyke T."/>
            <person name="Bristow J."/>
            <person name="Eisen J.A."/>
            <person name="Markowitz V."/>
            <person name="Hugenholtz P."/>
            <person name="Kyrpides N.C."/>
            <person name="Klenk H.P."/>
        </authorList>
    </citation>
    <scope>NUCLEOTIDE SEQUENCE [LARGE SCALE GENOMIC DNA]</scope>
    <source>
        <strain evidence="3">DSM 11571 / OCM 486 / SEBR 4847</strain>
    </source>
</reference>
<feature type="domain" description="4Fe-4S ferredoxin-type" evidence="1">
    <location>
        <begin position="315"/>
        <end position="345"/>
    </location>
</feature>
<dbReference type="CDD" id="cd10549">
    <property type="entry name" value="MtMvhB_like"/>
    <property type="match status" value="2"/>
</dbReference>
<dbReference type="PANTHER" id="PTHR43193">
    <property type="match status" value="1"/>
</dbReference>
<feature type="domain" description="4Fe-4S ferredoxin-type" evidence="1">
    <location>
        <begin position="273"/>
        <end position="303"/>
    </location>
</feature>